<dbReference type="GO" id="GO:0003677">
    <property type="term" value="F:DNA binding"/>
    <property type="evidence" value="ECO:0007669"/>
    <property type="project" value="UniProtKB-UniRule"/>
</dbReference>
<evidence type="ECO:0000256" key="4">
    <source>
        <dbReference type="ARBA" id="ARBA00023242"/>
    </source>
</evidence>
<dbReference type="InterPro" id="IPR009057">
    <property type="entry name" value="Homeodomain-like_sf"/>
</dbReference>
<dbReference type="EMBL" id="JACGWJ010000511">
    <property type="protein sequence ID" value="KAL0291653.1"/>
    <property type="molecule type" value="Genomic_DNA"/>
</dbReference>
<keyword evidence="3 5" id="KW-0371">Homeobox</keyword>
<dbReference type="Pfam" id="PF00046">
    <property type="entry name" value="Homeodomain"/>
    <property type="match status" value="1"/>
</dbReference>
<dbReference type="AlphaFoldDB" id="A0AAW2JDL9"/>
<evidence type="ECO:0000256" key="6">
    <source>
        <dbReference type="RuleBase" id="RU000682"/>
    </source>
</evidence>
<organism evidence="9">
    <name type="scientific">Sesamum radiatum</name>
    <name type="common">Black benniseed</name>
    <dbReference type="NCBI Taxonomy" id="300843"/>
    <lineage>
        <taxon>Eukaryota</taxon>
        <taxon>Viridiplantae</taxon>
        <taxon>Streptophyta</taxon>
        <taxon>Embryophyta</taxon>
        <taxon>Tracheophyta</taxon>
        <taxon>Spermatophyta</taxon>
        <taxon>Magnoliopsida</taxon>
        <taxon>eudicotyledons</taxon>
        <taxon>Gunneridae</taxon>
        <taxon>Pentapetalae</taxon>
        <taxon>asterids</taxon>
        <taxon>lamiids</taxon>
        <taxon>Lamiales</taxon>
        <taxon>Pedaliaceae</taxon>
        <taxon>Sesamum</taxon>
    </lineage>
</organism>
<feature type="domain" description="Homeobox" evidence="8">
    <location>
        <begin position="41"/>
        <end position="101"/>
    </location>
</feature>
<dbReference type="PANTHER" id="PTHR45654">
    <property type="entry name" value="HOMEOBOX-LEUCINE ZIPPER PROTEIN MERISTEM L1"/>
    <property type="match status" value="1"/>
</dbReference>
<keyword evidence="4 5" id="KW-0539">Nucleus</keyword>
<reference evidence="9" key="1">
    <citation type="submission" date="2020-06" db="EMBL/GenBank/DDBJ databases">
        <authorList>
            <person name="Li T."/>
            <person name="Hu X."/>
            <person name="Zhang T."/>
            <person name="Song X."/>
            <person name="Zhang H."/>
            <person name="Dai N."/>
            <person name="Sheng W."/>
            <person name="Hou X."/>
            <person name="Wei L."/>
        </authorList>
    </citation>
    <scope>NUCLEOTIDE SEQUENCE</scope>
    <source>
        <strain evidence="9">G02</strain>
        <tissue evidence="9">Leaf</tissue>
    </source>
</reference>
<dbReference type="Gene3D" id="1.10.10.60">
    <property type="entry name" value="Homeodomain-like"/>
    <property type="match status" value="1"/>
</dbReference>
<evidence type="ECO:0000256" key="2">
    <source>
        <dbReference type="ARBA" id="ARBA00023125"/>
    </source>
</evidence>
<dbReference type="GO" id="GO:0000981">
    <property type="term" value="F:DNA-binding transcription factor activity, RNA polymerase II-specific"/>
    <property type="evidence" value="ECO:0007669"/>
    <property type="project" value="InterPro"/>
</dbReference>
<dbReference type="InterPro" id="IPR042160">
    <property type="entry name" value="HD-Zip_IV"/>
</dbReference>
<feature type="DNA-binding region" description="Homeobox" evidence="5">
    <location>
        <begin position="43"/>
        <end position="102"/>
    </location>
</feature>
<evidence type="ECO:0000313" key="9">
    <source>
        <dbReference type="EMBL" id="KAL0291653.1"/>
    </source>
</evidence>
<dbReference type="CDD" id="cd00086">
    <property type="entry name" value="homeodomain"/>
    <property type="match status" value="1"/>
</dbReference>
<dbReference type="PANTHER" id="PTHR45654:SF77">
    <property type="entry name" value="HOMEOBOX-LEUCINE ZIPPER PROTEIN MERISTEM L1"/>
    <property type="match status" value="1"/>
</dbReference>
<feature type="region of interest" description="Disordered" evidence="7">
    <location>
        <begin position="1"/>
        <end position="34"/>
    </location>
</feature>
<proteinExistence type="predicted"/>
<dbReference type="GO" id="GO:0005634">
    <property type="term" value="C:nucleus"/>
    <property type="evidence" value="ECO:0007669"/>
    <property type="project" value="UniProtKB-SubCell"/>
</dbReference>
<dbReference type="PROSITE" id="PS50071">
    <property type="entry name" value="HOMEOBOX_2"/>
    <property type="match status" value="1"/>
</dbReference>
<dbReference type="PROSITE" id="PS00027">
    <property type="entry name" value="HOMEOBOX_1"/>
    <property type="match status" value="1"/>
</dbReference>
<evidence type="ECO:0000256" key="7">
    <source>
        <dbReference type="SAM" id="MobiDB-lite"/>
    </source>
</evidence>
<gene>
    <name evidence="9" type="ORF">Sradi_7018900</name>
</gene>
<dbReference type="InterPro" id="IPR001356">
    <property type="entry name" value="HD"/>
</dbReference>
<dbReference type="InterPro" id="IPR017970">
    <property type="entry name" value="Homeobox_CS"/>
</dbReference>
<comment type="caution">
    <text evidence="9">The sequence shown here is derived from an EMBL/GenBank/DDBJ whole genome shotgun (WGS) entry which is preliminary data.</text>
</comment>
<comment type="subcellular location">
    <subcellularLocation>
        <location evidence="1 5 6">Nucleus</location>
    </subcellularLocation>
</comment>
<name>A0AAW2JDL9_SESRA</name>
<evidence type="ECO:0000256" key="3">
    <source>
        <dbReference type="ARBA" id="ARBA00023155"/>
    </source>
</evidence>
<protein>
    <submittedName>
        <fullName evidence="9">Homeobox-leucine zipper protein MERISTEM L1</fullName>
    </submittedName>
</protein>
<dbReference type="SMART" id="SM00389">
    <property type="entry name" value="HOX"/>
    <property type="match status" value="1"/>
</dbReference>
<keyword evidence="2 5" id="KW-0238">DNA-binding</keyword>
<evidence type="ECO:0000256" key="1">
    <source>
        <dbReference type="ARBA" id="ARBA00004123"/>
    </source>
</evidence>
<sequence>MVLNMNLTASGGDESQRTGDDGINNKSSCQNVDSSAINNEELNRKRYYHHTPQQIQELEEFFKQCPYPNNNQREELSTKLGLESLQVKFWFKNKRNQLKTWDQHHKNSKFHAENDELRAKNMMYKEALTNACCRACGHAIIAGISSNEHCLRVENARLREKIDDLAAIVAELVGKPLVDDATIPSTTSSTIDMEFVRQIKGKNKIEE</sequence>
<evidence type="ECO:0000259" key="8">
    <source>
        <dbReference type="PROSITE" id="PS50071"/>
    </source>
</evidence>
<evidence type="ECO:0000256" key="5">
    <source>
        <dbReference type="PROSITE-ProRule" id="PRU00108"/>
    </source>
</evidence>
<reference evidence="9" key="2">
    <citation type="journal article" date="2024" name="Plant">
        <title>Genomic evolution and insights into agronomic trait innovations of Sesamum species.</title>
        <authorList>
            <person name="Miao H."/>
            <person name="Wang L."/>
            <person name="Qu L."/>
            <person name="Liu H."/>
            <person name="Sun Y."/>
            <person name="Le M."/>
            <person name="Wang Q."/>
            <person name="Wei S."/>
            <person name="Zheng Y."/>
            <person name="Lin W."/>
            <person name="Duan Y."/>
            <person name="Cao H."/>
            <person name="Xiong S."/>
            <person name="Wang X."/>
            <person name="Wei L."/>
            <person name="Li C."/>
            <person name="Ma Q."/>
            <person name="Ju M."/>
            <person name="Zhao R."/>
            <person name="Li G."/>
            <person name="Mu C."/>
            <person name="Tian Q."/>
            <person name="Mei H."/>
            <person name="Zhang T."/>
            <person name="Gao T."/>
            <person name="Zhang H."/>
        </authorList>
    </citation>
    <scope>NUCLEOTIDE SEQUENCE</scope>
    <source>
        <strain evidence="9">G02</strain>
    </source>
</reference>
<feature type="compositionally biased region" description="Polar residues" evidence="7">
    <location>
        <begin position="24"/>
        <end position="34"/>
    </location>
</feature>
<dbReference type="SUPFAM" id="SSF46689">
    <property type="entry name" value="Homeodomain-like"/>
    <property type="match status" value="1"/>
</dbReference>
<accession>A0AAW2JDL9</accession>